<evidence type="ECO:0000256" key="3">
    <source>
        <dbReference type="ARBA" id="ARBA00022452"/>
    </source>
</evidence>
<dbReference type="InterPro" id="IPR039426">
    <property type="entry name" value="TonB-dep_rcpt-like"/>
</dbReference>
<keyword evidence="5" id="KW-0472">Membrane</keyword>
<evidence type="ECO:0000259" key="8">
    <source>
        <dbReference type="Pfam" id="PF25183"/>
    </source>
</evidence>
<sequence>MKHRSGLRHCLLPFALALLVFSTLLFSQISAQAQGATSSGIKGSVFDNSNIPLSGAGIIVTYLPANSRYESKTSDKGAFNLQNLPVGGPYRIEVRHIGNRNYTENNVFLSLGQVYTLKVYMSSENQELQAVEVKAQRAGSSRNLAKTGASTNISRTDIDRYPSLNRSLADYTRFTPQSSGLSFGGRNNRYNNIQIDGSQNNDIMGYGVGGGTTTGSPGGQAGTQPISLDAIDEIQVVLAPFDVKQGSFTGAGINAVTRRGTNTFSGSAYTYGKNQNLVGKSPDDKRTKFNDFTDYQYGFRLGGPVIKDKLFFFVNAEISRRDEPLLYQANRGKGASNEAQIPLETAQSFYNTLKNTYNYDPGKFEDISKKTNSEKFFLRFDYLINAKNRLTLRHNYVNGKRDDISNGINSLRFENNKYIQTNKTNITVAELNTYFSNNVVNNLIVGYSNVRDNREIPGSPFPQVTIQLDATKTMVAGTEGYSPSARQKQHLFQLTDNLDIIHNDHHFTIGTQNEFFKFDNLFIQNIWGNYTFASLDAFAKAQAPTIYQLTYSKIPDVKIPTSVFRAMQLGFYAQDEYTAMEGLKLTGGLRVDIPVFLDKPLENEQFANSFKEEGYRTSRQPKTKLLFSPRIGFNYDINNDGNTILRGGTGIFTGRLPYVWLGNAYNNSGVDLGRINVSAAAASTIRFNPDVNNQPRTATVATSEIDLTDPDFKMPQVWRSNLAIDQKLPYGFTATLEGIYGKEMNAPYIKDLNLVEPNAKLAREDRNVYPAGAGRLKYPEYTNVFLLTNTNKGYQYSITAQLQRNVSQGVSGSIAYTYAQSEDISSMNSTIASTNFRNNTIANNPNNPMLTSSDWNLNHRIIGTLSYRFEYLKNFATTIGLVYNGQSGLPYTYRLNSDINNDGQTQNDAMYIPATAKDITLVPNNASDKRTPAEIWDQLNAFIEQDPYLSKHRGQFAERNGARTPWSHIFDLHLAQDFLINTGGAKKHNLQLSFDIFNVGNLLNKNWGLVKLPSITTAQLPATLSGSILTYKGIDPLAFSAGNPIPTYSYSPVNGSFINAPFDSRWRGQLGLRYSF</sequence>
<dbReference type="Gene3D" id="2.40.170.20">
    <property type="entry name" value="TonB-dependent receptor, beta-barrel domain"/>
    <property type="match status" value="1"/>
</dbReference>
<feature type="chain" id="PRO_5010332499" evidence="7">
    <location>
        <begin position="34"/>
        <end position="1076"/>
    </location>
</feature>
<comment type="subcellular location">
    <subcellularLocation>
        <location evidence="1">Cell outer membrane</location>
        <topology evidence="1">Multi-pass membrane protein</topology>
    </subcellularLocation>
</comment>
<evidence type="ECO:0000313" key="9">
    <source>
        <dbReference type="EMBL" id="SDN63454.1"/>
    </source>
</evidence>
<protein>
    <submittedName>
        <fullName evidence="9">Carboxypeptidase regulatory-like domain-containing protein</fullName>
    </submittedName>
</protein>
<keyword evidence="3" id="KW-1134">Transmembrane beta strand</keyword>
<dbReference type="OrthoDB" id="9768147at2"/>
<keyword evidence="2" id="KW-0813">Transport</keyword>
<organism evidence="9 10">
    <name type="scientific">Pedobacter steynii</name>
    <dbReference type="NCBI Taxonomy" id="430522"/>
    <lineage>
        <taxon>Bacteria</taxon>
        <taxon>Pseudomonadati</taxon>
        <taxon>Bacteroidota</taxon>
        <taxon>Sphingobacteriia</taxon>
        <taxon>Sphingobacteriales</taxon>
        <taxon>Sphingobacteriaceae</taxon>
        <taxon>Pedobacter</taxon>
    </lineage>
</organism>
<accession>A0A1H0CZX9</accession>
<keyword evidence="9" id="KW-0121">Carboxypeptidase</keyword>
<dbReference type="Pfam" id="PF13620">
    <property type="entry name" value="CarboxypepD_reg"/>
    <property type="match status" value="1"/>
</dbReference>
<feature type="signal peptide" evidence="7">
    <location>
        <begin position="1"/>
        <end position="33"/>
    </location>
</feature>
<evidence type="ECO:0000256" key="4">
    <source>
        <dbReference type="ARBA" id="ARBA00022692"/>
    </source>
</evidence>
<evidence type="ECO:0000256" key="2">
    <source>
        <dbReference type="ARBA" id="ARBA00022448"/>
    </source>
</evidence>
<keyword evidence="4" id="KW-0812">Transmembrane</keyword>
<dbReference type="PANTHER" id="PTHR30069">
    <property type="entry name" value="TONB-DEPENDENT OUTER MEMBRANE RECEPTOR"/>
    <property type="match status" value="1"/>
</dbReference>
<dbReference type="GO" id="GO:0015344">
    <property type="term" value="F:siderophore uptake transmembrane transporter activity"/>
    <property type="evidence" value="ECO:0007669"/>
    <property type="project" value="TreeGrafter"/>
</dbReference>
<gene>
    <name evidence="9" type="ORF">SAMN05421820_108267</name>
</gene>
<dbReference type="InterPro" id="IPR057601">
    <property type="entry name" value="Oar-like_b-barrel"/>
</dbReference>
<evidence type="ECO:0000256" key="7">
    <source>
        <dbReference type="SAM" id="SignalP"/>
    </source>
</evidence>
<dbReference type="SUPFAM" id="SSF49464">
    <property type="entry name" value="Carboxypeptidase regulatory domain-like"/>
    <property type="match status" value="1"/>
</dbReference>
<dbReference type="SUPFAM" id="SSF56935">
    <property type="entry name" value="Porins"/>
    <property type="match status" value="1"/>
</dbReference>
<dbReference type="InterPro" id="IPR008969">
    <property type="entry name" value="CarboxyPept-like_regulatory"/>
</dbReference>
<dbReference type="InterPro" id="IPR036942">
    <property type="entry name" value="Beta-barrel_TonB_sf"/>
</dbReference>
<dbReference type="GO" id="GO:0044718">
    <property type="term" value="P:siderophore transmembrane transport"/>
    <property type="evidence" value="ECO:0007669"/>
    <property type="project" value="TreeGrafter"/>
</dbReference>
<keyword evidence="7" id="KW-0732">Signal</keyword>
<dbReference type="EMBL" id="FNGY01000008">
    <property type="protein sequence ID" value="SDN63454.1"/>
    <property type="molecule type" value="Genomic_DNA"/>
</dbReference>
<dbReference type="RefSeq" id="WP_074611207.1">
    <property type="nucleotide sequence ID" value="NZ_FNGY01000008.1"/>
</dbReference>
<dbReference type="Proteomes" id="UP000183200">
    <property type="component" value="Unassembled WGS sequence"/>
</dbReference>
<feature type="domain" description="TonB-dependent transporter Oar-like beta-barrel" evidence="8">
    <location>
        <begin position="256"/>
        <end position="1003"/>
    </location>
</feature>
<dbReference type="AlphaFoldDB" id="A0A1H0CZX9"/>
<dbReference type="Gene3D" id="2.170.130.10">
    <property type="entry name" value="TonB-dependent receptor, plug domain"/>
    <property type="match status" value="1"/>
</dbReference>
<keyword evidence="9" id="KW-0645">Protease</keyword>
<evidence type="ECO:0000256" key="6">
    <source>
        <dbReference type="ARBA" id="ARBA00023237"/>
    </source>
</evidence>
<dbReference type="Pfam" id="PF25183">
    <property type="entry name" value="OMP_b-brl_4"/>
    <property type="match status" value="1"/>
</dbReference>
<keyword evidence="9" id="KW-0378">Hydrolase</keyword>
<dbReference type="GO" id="GO:0009279">
    <property type="term" value="C:cell outer membrane"/>
    <property type="evidence" value="ECO:0007669"/>
    <property type="project" value="UniProtKB-SubCell"/>
</dbReference>
<evidence type="ECO:0000313" key="10">
    <source>
        <dbReference type="Proteomes" id="UP000183200"/>
    </source>
</evidence>
<evidence type="ECO:0000256" key="5">
    <source>
        <dbReference type="ARBA" id="ARBA00023136"/>
    </source>
</evidence>
<name>A0A1H0CZX9_9SPHI</name>
<dbReference type="PANTHER" id="PTHR30069:SF46">
    <property type="entry name" value="OAR PROTEIN"/>
    <property type="match status" value="1"/>
</dbReference>
<proteinExistence type="predicted"/>
<evidence type="ECO:0000256" key="1">
    <source>
        <dbReference type="ARBA" id="ARBA00004571"/>
    </source>
</evidence>
<dbReference type="GO" id="GO:0004180">
    <property type="term" value="F:carboxypeptidase activity"/>
    <property type="evidence" value="ECO:0007669"/>
    <property type="project" value="UniProtKB-KW"/>
</dbReference>
<dbReference type="InterPro" id="IPR037066">
    <property type="entry name" value="Plug_dom_sf"/>
</dbReference>
<reference evidence="10" key="1">
    <citation type="submission" date="2016-10" db="EMBL/GenBank/DDBJ databases">
        <authorList>
            <person name="Varghese N."/>
            <person name="Submissions S."/>
        </authorList>
    </citation>
    <scope>NUCLEOTIDE SEQUENCE [LARGE SCALE GENOMIC DNA]</scope>
    <source>
        <strain evidence="10">DSM 19110</strain>
    </source>
</reference>
<keyword evidence="10" id="KW-1185">Reference proteome</keyword>
<dbReference type="Gene3D" id="2.60.40.1120">
    <property type="entry name" value="Carboxypeptidase-like, regulatory domain"/>
    <property type="match status" value="1"/>
</dbReference>
<keyword evidence="6" id="KW-0998">Cell outer membrane</keyword>